<proteinExistence type="predicted"/>
<dbReference type="eggNOG" id="ENOG502R8NU">
    <property type="taxonomic scope" value="Eukaryota"/>
</dbReference>
<dbReference type="KEGG" id="pno:SNOG_16313"/>
<gene>
    <name evidence="3" type="ORF">SNOG_16313</name>
</gene>
<dbReference type="AlphaFoldDB" id="Q0TW01"/>
<evidence type="ECO:0000259" key="2">
    <source>
        <dbReference type="Pfam" id="PF25545"/>
    </source>
</evidence>
<protein>
    <recommendedName>
        <fullName evidence="2">DUF7924 domain-containing protein</fullName>
    </recommendedName>
</protein>
<dbReference type="Pfam" id="PF25545">
    <property type="entry name" value="DUF7924"/>
    <property type="match status" value="1"/>
</dbReference>
<feature type="compositionally biased region" description="Low complexity" evidence="1">
    <location>
        <begin position="58"/>
        <end position="70"/>
    </location>
</feature>
<dbReference type="PANTHER" id="PTHR42470:SF1">
    <property type="entry name" value="VAST DOMAIN-CONTAINING PROTEIN"/>
    <property type="match status" value="1"/>
</dbReference>
<dbReference type="VEuPathDB" id="FungiDB:JI435_163130"/>
<name>Q0TW01_PHANO</name>
<reference evidence="4" key="1">
    <citation type="journal article" date="2007" name="Plant Cell">
        <title>Dothideomycete-plant interactions illuminated by genome sequencing and EST analysis of the wheat pathogen Stagonospora nodorum.</title>
        <authorList>
            <person name="Hane J.K."/>
            <person name="Lowe R.G."/>
            <person name="Solomon P.S."/>
            <person name="Tan K.C."/>
            <person name="Schoch C.L."/>
            <person name="Spatafora J.W."/>
            <person name="Crous P.W."/>
            <person name="Kodira C."/>
            <person name="Birren B.W."/>
            <person name="Galagan J.E."/>
            <person name="Torriani S.F."/>
            <person name="McDonald B.A."/>
            <person name="Oliver R.P."/>
        </authorList>
    </citation>
    <scope>NUCLEOTIDE SEQUENCE [LARGE SCALE GENOMIC DNA]</scope>
    <source>
        <strain evidence="4">SN15 / ATCC MYA-4574 / FGSC 10173</strain>
    </source>
</reference>
<dbReference type="HOGENOM" id="CLU_690989_0_0_1"/>
<evidence type="ECO:0000256" key="1">
    <source>
        <dbReference type="SAM" id="MobiDB-lite"/>
    </source>
</evidence>
<dbReference type="GeneID" id="5983366"/>
<dbReference type="InterPro" id="IPR057684">
    <property type="entry name" value="DUF7924"/>
</dbReference>
<organism evidence="3 4">
    <name type="scientific">Phaeosphaeria nodorum (strain SN15 / ATCC MYA-4574 / FGSC 10173)</name>
    <name type="common">Glume blotch fungus</name>
    <name type="synonym">Parastagonospora nodorum</name>
    <dbReference type="NCBI Taxonomy" id="321614"/>
    <lineage>
        <taxon>Eukaryota</taxon>
        <taxon>Fungi</taxon>
        <taxon>Dikarya</taxon>
        <taxon>Ascomycota</taxon>
        <taxon>Pezizomycotina</taxon>
        <taxon>Dothideomycetes</taxon>
        <taxon>Pleosporomycetidae</taxon>
        <taxon>Pleosporales</taxon>
        <taxon>Pleosporineae</taxon>
        <taxon>Phaeosphaeriaceae</taxon>
        <taxon>Parastagonospora</taxon>
    </lineage>
</organism>
<sequence>MPKRKRAASEGCCPLSSRASHSKSSSPPLTTANLELLQHSLSAPVPAHAPVIPPAMPPSASNRSSSPSRSGTTYDAIQKLEEYNIFIDDAQALPDCLQRFVDDVILKPRDPATAPSPNAKKIVKRQRAAARVNEAAGREQLVPYLLFQGEFNDREGVELVPFINCLPEERLNRFFLPPCPDEKKKKTWGPLTQPRPDTCIGYLQRGHARAAGCEAPFTDTEQTILNNYVINKSMYAPFLTGQWKSPLGTENILVARCQAARDGATVVSYLSTFYRIAYGREPSPVDACHFSVIGDVITGQIWIHYQLEGAYYMHKLCSFAYDDQASLERARGYLHNIKHHALGTRLQSIKDALPAFEAGKRVKPFPVVDMTESGGPLPSLPDTDASNFRAPMTPASVVS</sequence>
<dbReference type="RefSeq" id="XP_001806435.1">
    <property type="nucleotide sequence ID" value="XM_001806383.1"/>
</dbReference>
<evidence type="ECO:0000313" key="3">
    <source>
        <dbReference type="EMBL" id="EAT76299.1"/>
    </source>
</evidence>
<dbReference type="InParanoid" id="Q0TW01"/>
<feature type="region of interest" description="Disordered" evidence="1">
    <location>
        <begin position="376"/>
        <end position="399"/>
    </location>
</feature>
<evidence type="ECO:0000313" key="4">
    <source>
        <dbReference type="Proteomes" id="UP000001055"/>
    </source>
</evidence>
<dbReference type="PANTHER" id="PTHR42470">
    <property type="entry name" value="VAST DOMAIN-CONTAINING PROTEIN"/>
    <property type="match status" value="1"/>
</dbReference>
<feature type="domain" description="DUF7924" evidence="2">
    <location>
        <begin position="191"/>
        <end position="353"/>
    </location>
</feature>
<dbReference type="EMBL" id="CH445369">
    <property type="protein sequence ID" value="EAT76299.1"/>
    <property type="molecule type" value="Genomic_DNA"/>
</dbReference>
<accession>Q0TW01</accession>
<dbReference type="Proteomes" id="UP000001055">
    <property type="component" value="Unassembled WGS sequence"/>
</dbReference>
<feature type="compositionally biased region" description="Low complexity" evidence="1">
    <location>
        <begin position="16"/>
        <end position="26"/>
    </location>
</feature>
<feature type="region of interest" description="Disordered" evidence="1">
    <location>
        <begin position="1"/>
        <end position="73"/>
    </location>
</feature>